<protein>
    <submittedName>
        <fullName evidence="1">Uncharacterized protein</fullName>
    </submittedName>
</protein>
<evidence type="ECO:0000313" key="1">
    <source>
        <dbReference type="EMBL" id="KAJ8643231.1"/>
    </source>
</evidence>
<gene>
    <name evidence="1" type="ORF">MRB53_004979</name>
</gene>
<proteinExistence type="predicted"/>
<name>A0ACC2MC60_PERAE</name>
<dbReference type="EMBL" id="CM056810">
    <property type="protein sequence ID" value="KAJ8643231.1"/>
    <property type="molecule type" value="Genomic_DNA"/>
</dbReference>
<evidence type="ECO:0000313" key="2">
    <source>
        <dbReference type="Proteomes" id="UP001234297"/>
    </source>
</evidence>
<comment type="caution">
    <text evidence="1">The sequence shown here is derived from an EMBL/GenBank/DDBJ whole genome shotgun (WGS) entry which is preliminary data.</text>
</comment>
<dbReference type="Proteomes" id="UP001234297">
    <property type="component" value="Chromosome 2"/>
</dbReference>
<keyword evidence="2" id="KW-1185">Reference proteome</keyword>
<organism evidence="1 2">
    <name type="scientific">Persea americana</name>
    <name type="common">Avocado</name>
    <dbReference type="NCBI Taxonomy" id="3435"/>
    <lineage>
        <taxon>Eukaryota</taxon>
        <taxon>Viridiplantae</taxon>
        <taxon>Streptophyta</taxon>
        <taxon>Embryophyta</taxon>
        <taxon>Tracheophyta</taxon>
        <taxon>Spermatophyta</taxon>
        <taxon>Magnoliopsida</taxon>
        <taxon>Magnoliidae</taxon>
        <taxon>Laurales</taxon>
        <taxon>Lauraceae</taxon>
        <taxon>Persea</taxon>
    </lineage>
</organism>
<reference evidence="1 2" key="1">
    <citation type="journal article" date="2022" name="Hortic Res">
        <title>A haplotype resolved chromosomal level avocado genome allows analysis of novel avocado genes.</title>
        <authorList>
            <person name="Nath O."/>
            <person name="Fletcher S.J."/>
            <person name="Hayward A."/>
            <person name="Shaw L.M."/>
            <person name="Masouleh A.K."/>
            <person name="Furtado A."/>
            <person name="Henry R.J."/>
            <person name="Mitter N."/>
        </authorList>
    </citation>
    <scope>NUCLEOTIDE SEQUENCE [LARGE SCALE GENOMIC DNA]</scope>
    <source>
        <strain evidence="2">cv. Hass</strain>
    </source>
</reference>
<sequence length="145" mass="17104">MASPSQRVFFEHFYTKCHKGVFFFTRVSKENPNLFLEEEGHPLSLLYVWVGIHARLPQERYYKFEGIAFEPDNGSELLPLVPIEVVDEAMDLNKELMSKLLELDGIDTVYSDKKLSKKKYEHQYLMHVTEQKKILIKHYVEPLLL</sequence>
<accession>A0ACC2MC60</accession>